<evidence type="ECO:0000259" key="1">
    <source>
        <dbReference type="Pfam" id="PF13426"/>
    </source>
</evidence>
<dbReference type="EMBL" id="PQFF01000004">
    <property type="protein sequence ID" value="RHZ90187.1"/>
    <property type="molecule type" value="Genomic_DNA"/>
</dbReference>
<feature type="domain" description="PAS" evidence="1">
    <location>
        <begin position="48"/>
        <end position="97"/>
    </location>
</feature>
<comment type="caution">
    <text evidence="2">The sequence shown here is derived from an EMBL/GenBank/DDBJ whole genome shotgun (WGS) entry which is preliminary data.</text>
</comment>
<dbReference type="OrthoDB" id="642895at2759"/>
<keyword evidence="3" id="KW-1185">Reference proteome</keyword>
<name>A0A397JR87_9GLOM</name>
<gene>
    <name evidence="2" type="ORF">Glove_5g51</name>
</gene>
<proteinExistence type="predicted"/>
<reference evidence="2 3" key="1">
    <citation type="submission" date="2018-08" db="EMBL/GenBank/DDBJ databases">
        <title>Genome and evolution of the arbuscular mycorrhizal fungus Diversispora epigaea (formerly Glomus versiforme) and its bacterial endosymbionts.</title>
        <authorList>
            <person name="Sun X."/>
            <person name="Fei Z."/>
            <person name="Harrison M."/>
        </authorList>
    </citation>
    <scope>NUCLEOTIDE SEQUENCE [LARGE SCALE GENOMIC DNA]</scope>
    <source>
        <strain evidence="2 3">IT104</strain>
    </source>
</reference>
<accession>A0A397JR87</accession>
<dbReference type="AlphaFoldDB" id="A0A397JR87"/>
<sequence length="183" mass="21065">MRKSSGNFSLRNFSKNCANFCKFLRKIAKNFQSPLCESSEECATHLPHYTPQDEIGKGIFCLFVNKKSNPKGLFEVLQEIIKNRENNLNNNKNNSPLCESSEECATHLPHYTPQDEIGKGIFCLFVNKKSNPKGLFEVLQEIIKNRENNLNNNKNNSNDNDEMMMILKSFENDYQARKGKFAM</sequence>
<dbReference type="InterPro" id="IPR000014">
    <property type="entry name" value="PAS"/>
</dbReference>
<organism evidence="2 3">
    <name type="scientific">Diversispora epigaea</name>
    <dbReference type="NCBI Taxonomy" id="1348612"/>
    <lineage>
        <taxon>Eukaryota</taxon>
        <taxon>Fungi</taxon>
        <taxon>Fungi incertae sedis</taxon>
        <taxon>Mucoromycota</taxon>
        <taxon>Glomeromycotina</taxon>
        <taxon>Glomeromycetes</taxon>
        <taxon>Diversisporales</taxon>
        <taxon>Diversisporaceae</taxon>
        <taxon>Diversispora</taxon>
    </lineage>
</organism>
<feature type="domain" description="PAS" evidence="1">
    <location>
        <begin position="110"/>
        <end position="156"/>
    </location>
</feature>
<protein>
    <recommendedName>
        <fullName evidence="1">PAS domain-containing protein</fullName>
    </recommendedName>
</protein>
<dbReference type="Pfam" id="PF13426">
    <property type="entry name" value="PAS_9"/>
    <property type="match status" value="2"/>
</dbReference>
<evidence type="ECO:0000313" key="3">
    <source>
        <dbReference type="Proteomes" id="UP000266861"/>
    </source>
</evidence>
<dbReference type="Proteomes" id="UP000266861">
    <property type="component" value="Unassembled WGS sequence"/>
</dbReference>
<evidence type="ECO:0000313" key="2">
    <source>
        <dbReference type="EMBL" id="RHZ90187.1"/>
    </source>
</evidence>